<name>A0A7W5B0R1_9BACL</name>
<dbReference type="RefSeq" id="WP_183601456.1">
    <property type="nucleotide sequence ID" value="NZ_JACHXK010000008.1"/>
</dbReference>
<dbReference type="Proteomes" id="UP000570361">
    <property type="component" value="Unassembled WGS sequence"/>
</dbReference>
<accession>A0A7W5B0R1</accession>
<comment type="caution">
    <text evidence="2">The sequence shown here is derived from an EMBL/GenBank/DDBJ whole genome shotgun (WGS) entry which is preliminary data.</text>
</comment>
<evidence type="ECO:0000313" key="2">
    <source>
        <dbReference type="EMBL" id="MBB3111576.1"/>
    </source>
</evidence>
<keyword evidence="1" id="KW-0812">Transmembrane</keyword>
<evidence type="ECO:0000256" key="1">
    <source>
        <dbReference type="SAM" id="Phobius"/>
    </source>
</evidence>
<evidence type="ECO:0000313" key="3">
    <source>
        <dbReference type="Proteomes" id="UP000570361"/>
    </source>
</evidence>
<keyword evidence="3" id="KW-1185">Reference proteome</keyword>
<reference evidence="2 3" key="1">
    <citation type="submission" date="2020-08" db="EMBL/GenBank/DDBJ databases">
        <title>Genomic Encyclopedia of Type Strains, Phase III (KMG-III): the genomes of soil and plant-associated and newly described type strains.</title>
        <authorList>
            <person name="Whitman W."/>
        </authorList>
    </citation>
    <scope>NUCLEOTIDE SEQUENCE [LARGE SCALE GENOMIC DNA]</scope>
    <source>
        <strain evidence="2 3">CECT 5862</strain>
    </source>
</reference>
<proteinExistence type="predicted"/>
<gene>
    <name evidence="2" type="ORF">FHS18_003644</name>
</gene>
<keyword evidence="1" id="KW-0472">Membrane</keyword>
<dbReference type="AlphaFoldDB" id="A0A7W5B0R1"/>
<keyword evidence="1" id="KW-1133">Transmembrane helix</keyword>
<organism evidence="2 3">
    <name type="scientific">Paenibacillus phyllosphaerae</name>
    <dbReference type="NCBI Taxonomy" id="274593"/>
    <lineage>
        <taxon>Bacteria</taxon>
        <taxon>Bacillati</taxon>
        <taxon>Bacillota</taxon>
        <taxon>Bacilli</taxon>
        <taxon>Bacillales</taxon>
        <taxon>Paenibacillaceae</taxon>
        <taxon>Paenibacillus</taxon>
    </lineage>
</organism>
<feature type="transmembrane region" description="Helical" evidence="1">
    <location>
        <begin position="34"/>
        <end position="51"/>
    </location>
</feature>
<protein>
    <submittedName>
        <fullName evidence="2">Uncharacterized protein</fullName>
    </submittedName>
</protein>
<sequence>MSITLFLIAAYLTYYTFSYGRNIGSKGNKKAAMAVYLLAGIFLPLTAYLVLGQ</sequence>
<dbReference type="EMBL" id="JACHXK010000008">
    <property type="protein sequence ID" value="MBB3111576.1"/>
    <property type="molecule type" value="Genomic_DNA"/>
</dbReference>